<evidence type="ECO:0000256" key="5">
    <source>
        <dbReference type="ARBA" id="ARBA00022989"/>
    </source>
</evidence>
<comment type="caution">
    <text evidence="10">The sequence shown here is derived from an EMBL/GenBank/DDBJ whole genome shotgun (WGS) entry which is preliminary data.</text>
</comment>
<dbReference type="InterPro" id="IPR022764">
    <property type="entry name" value="Peptidase_S54_rhomboid_dom"/>
</dbReference>
<dbReference type="InterPro" id="IPR035952">
    <property type="entry name" value="Rhomboid-like_sf"/>
</dbReference>
<evidence type="ECO:0000256" key="2">
    <source>
        <dbReference type="ARBA" id="ARBA00009045"/>
    </source>
</evidence>
<evidence type="ECO:0000256" key="3">
    <source>
        <dbReference type="ARBA" id="ARBA00022692"/>
    </source>
</evidence>
<feature type="domain" description="Peptidase S54 rhomboid" evidence="9">
    <location>
        <begin position="622"/>
        <end position="759"/>
    </location>
</feature>
<feature type="region of interest" description="Disordered" evidence="7">
    <location>
        <begin position="165"/>
        <end position="196"/>
    </location>
</feature>
<feature type="region of interest" description="Disordered" evidence="7">
    <location>
        <begin position="285"/>
        <end position="335"/>
    </location>
</feature>
<evidence type="ECO:0000313" key="10">
    <source>
        <dbReference type="EMBL" id="CAH3020448.1"/>
    </source>
</evidence>
<feature type="compositionally biased region" description="Low complexity" evidence="7">
    <location>
        <begin position="170"/>
        <end position="184"/>
    </location>
</feature>
<feature type="compositionally biased region" description="Basic and acidic residues" evidence="7">
    <location>
        <begin position="29"/>
        <end position="38"/>
    </location>
</feature>
<feature type="transmembrane region" description="Helical" evidence="8">
    <location>
        <begin position="744"/>
        <end position="763"/>
    </location>
</feature>
<protein>
    <recommendedName>
        <fullName evidence="9">Peptidase S54 rhomboid domain-containing protein</fullName>
    </recommendedName>
</protein>
<keyword evidence="11" id="KW-1185">Reference proteome</keyword>
<feature type="region of interest" description="Disordered" evidence="7">
    <location>
        <begin position="72"/>
        <end position="102"/>
    </location>
</feature>
<keyword evidence="5 8" id="KW-1133">Transmembrane helix</keyword>
<dbReference type="PANTHER" id="PTHR45965:SF3">
    <property type="entry name" value="INACTIVE RHOMBOID PROTEIN 1"/>
    <property type="match status" value="1"/>
</dbReference>
<comment type="similarity">
    <text evidence="2">Belongs to the peptidase S54 family.</text>
</comment>
<evidence type="ECO:0000256" key="7">
    <source>
        <dbReference type="SAM" id="MobiDB-lite"/>
    </source>
</evidence>
<comment type="subcellular location">
    <subcellularLocation>
        <location evidence="1">Endoplasmic reticulum membrane</location>
        <topology evidence="1">Multi-pass membrane protein</topology>
    </subcellularLocation>
</comment>
<dbReference type="SUPFAM" id="SSF144091">
    <property type="entry name" value="Rhomboid-like"/>
    <property type="match status" value="1"/>
</dbReference>
<feature type="region of interest" description="Disordered" evidence="7">
    <location>
        <begin position="1"/>
        <end position="54"/>
    </location>
</feature>
<dbReference type="InterPro" id="IPR051512">
    <property type="entry name" value="Inactive_Rhomboid"/>
</dbReference>
<feature type="transmembrane region" description="Helical" evidence="8">
    <location>
        <begin position="381"/>
        <end position="404"/>
    </location>
</feature>
<feature type="transmembrane region" description="Helical" evidence="8">
    <location>
        <begin position="627"/>
        <end position="648"/>
    </location>
</feature>
<evidence type="ECO:0000256" key="1">
    <source>
        <dbReference type="ARBA" id="ARBA00004477"/>
    </source>
</evidence>
<name>A0ABN8LYZ0_9CNID</name>
<evidence type="ECO:0000256" key="8">
    <source>
        <dbReference type="SAM" id="Phobius"/>
    </source>
</evidence>
<keyword evidence="3 8" id="KW-0812">Transmembrane</keyword>
<dbReference type="Pfam" id="PF01694">
    <property type="entry name" value="Rhomboid"/>
    <property type="match status" value="1"/>
</dbReference>
<feature type="transmembrane region" description="Helical" evidence="8">
    <location>
        <begin position="718"/>
        <end position="738"/>
    </location>
</feature>
<reference evidence="10 11" key="1">
    <citation type="submission" date="2022-05" db="EMBL/GenBank/DDBJ databases">
        <authorList>
            <consortium name="Genoscope - CEA"/>
            <person name="William W."/>
        </authorList>
    </citation>
    <scope>NUCLEOTIDE SEQUENCE [LARGE SCALE GENOMIC DNA]</scope>
</reference>
<dbReference type="PANTHER" id="PTHR45965">
    <property type="entry name" value="INACTIVE RHOMBOID PROTEIN"/>
    <property type="match status" value="1"/>
</dbReference>
<feature type="transmembrane region" description="Helical" evidence="8">
    <location>
        <begin position="660"/>
        <end position="682"/>
    </location>
</feature>
<evidence type="ECO:0000259" key="9">
    <source>
        <dbReference type="Pfam" id="PF01694"/>
    </source>
</evidence>
<dbReference type="Proteomes" id="UP001159427">
    <property type="component" value="Unassembled WGS sequence"/>
</dbReference>
<sequence>MAGAYQPTTVQNEEIDDDERTLFCNPFHGRREGDIEKARGHRRRQSKKDFDAEGQERVNQWLFTRCVSRQDGQVDDGASSAVPTPAGSEYHLPGRGTAATDTVHPSQLNRAQTIKKKIIKSTENFFGLGDCEEQHANLQRKWTQRRKRHYHKRYGALVEQDAVDGAMQRGKSSGAGSISSYQSSRHTQADPNLVRTLSRRESVASLAWKKVRKMREEPGGFKSPGKAQPACLLLEAGRSFSPAVMSQTDEDEVDSAFHAEGVRGIDEGSVDDEVFFSFAPEKQRRRKEKPGFLPGIKEEEKPVPAVPPVGRDQIEGPPAPRPPIRSRRGQRIADRPRVTNANRREYGKGMVGRWLNRTIKRKRLTSTVKKQMESLSDHRPFFTYWISFVQTVVLIVGLAVYGFAPIGFTERKIEGVVDKSLAGTLVPIKESRMQHENFWIGPNQRGLIRMGAKFAPCMRVDSKLQDVLQEERRNESDTGCCIKSDGSGCIQTSQKECSRAFASFSKYSKDNKTRIVCGQDPRTCLDPPDVAPDRWDSQDITKWPVCKKNKPNLSPTDYPHMTCEITGRPCCMGNEARCEIVSKGVCDFYNGTWHENFTLCSQVDCISDTCGMLDFHRKDKPDQVYRLWMAIFAHAGIIHLCCTLIFHFTIMRDMEKMAGWLRMAIIYIFSGIGGYLYSGILLPYQAEVGPSGSIFGVIACLFVELFQSWQIIARPVTALLKLCGLVLLLLVIGLLPYVDNFAHMIGFVFGFLLAFIFLPYVSFGEFDRRRKQIQIVVCFALVITLYVVGFLVFYIYQGSSCDGCEFLNCIPFTPDFCKPYTLGQNLQPRTR</sequence>
<evidence type="ECO:0000256" key="6">
    <source>
        <dbReference type="ARBA" id="ARBA00023136"/>
    </source>
</evidence>
<keyword evidence="6 8" id="KW-0472">Membrane</keyword>
<dbReference type="Gene3D" id="1.20.1540.10">
    <property type="entry name" value="Rhomboid-like"/>
    <property type="match status" value="1"/>
</dbReference>
<evidence type="ECO:0000313" key="11">
    <source>
        <dbReference type="Proteomes" id="UP001159427"/>
    </source>
</evidence>
<organism evidence="10 11">
    <name type="scientific">Porites evermanni</name>
    <dbReference type="NCBI Taxonomy" id="104178"/>
    <lineage>
        <taxon>Eukaryota</taxon>
        <taxon>Metazoa</taxon>
        <taxon>Cnidaria</taxon>
        <taxon>Anthozoa</taxon>
        <taxon>Hexacorallia</taxon>
        <taxon>Scleractinia</taxon>
        <taxon>Fungiina</taxon>
        <taxon>Poritidae</taxon>
        <taxon>Porites</taxon>
    </lineage>
</organism>
<accession>A0ABN8LYZ0</accession>
<keyword evidence="4" id="KW-0256">Endoplasmic reticulum</keyword>
<dbReference type="EMBL" id="CALNXI010000148">
    <property type="protein sequence ID" value="CAH3020448.1"/>
    <property type="molecule type" value="Genomic_DNA"/>
</dbReference>
<proteinExistence type="inferred from homology"/>
<feature type="transmembrane region" description="Helical" evidence="8">
    <location>
        <begin position="688"/>
        <end position="706"/>
    </location>
</feature>
<feature type="transmembrane region" description="Helical" evidence="8">
    <location>
        <begin position="775"/>
        <end position="796"/>
    </location>
</feature>
<feature type="compositionally biased region" description="Polar residues" evidence="7">
    <location>
        <begin position="1"/>
        <end position="12"/>
    </location>
</feature>
<gene>
    <name evidence="10" type="ORF">PEVE_00007221</name>
</gene>
<evidence type="ECO:0000256" key="4">
    <source>
        <dbReference type="ARBA" id="ARBA00022824"/>
    </source>
</evidence>